<evidence type="ECO:0000256" key="2">
    <source>
        <dbReference type="ARBA" id="ARBA00007947"/>
    </source>
</evidence>
<evidence type="ECO:0000256" key="3">
    <source>
        <dbReference type="ARBA" id="ARBA00022679"/>
    </source>
</evidence>
<keyword evidence="5" id="KW-0012">Acyltransferase</keyword>
<keyword evidence="4" id="KW-0548">Nucleotidyltransferase</keyword>
<protein>
    <submittedName>
        <fullName evidence="10">UDP-N-acetylglucosamine pyrophosphorylase</fullName>
    </submittedName>
</protein>
<dbReference type="Pfam" id="PF12804">
    <property type="entry name" value="NTP_transf_3"/>
    <property type="match status" value="1"/>
</dbReference>
<dbReference type="PANTHER" id="PTHR43584">
    <property type="entry name" value="NUCLEOTIDYL TRANSFERASE"/>
    <property type="match status" value="1"/>
</dbReference>
<comment type="catalytic activity">
    <reaction evidence="6">
        <text>alpha-D-glucosamine 1-phosphate + acetyl-CoA = N-acetyl-alpha-D-glucosamine 1-phosphate + CoA + H(+)</text>
        <dbReference type="Rhea" id="RHEA:13725"/>
        <dbReference type="ChEBI" id="CHEBI:15378"/>
        <dbReference type="ChEBI" id="CHEBI:57287"/>
        <dbReference type="ChEBI" id="CHEBI:57288"/>
        <dbReference type="ChEBI" id="CHEBI:57776"/>
        <dbReference type="ChEBI" id="CHEBI:58516"/>
        <dbReference type="EC" id="2.3.1.157"/>
    </reaction>
</comment>
<evidence type="ECO:0000256" key="5">
    <source>
        <dbReference type="ARBA" id="ARBA00023315"/>
    </source>
</evidence>
<dbReference type="Proteomes" id="UP000317691">
    <property type="component" value="Unassembled WGS sequence"/>
</dbReference>
<dbReference type="InterPro" id="IPR025877">
    <property type="entry name" value="MobA-like_NTP_Trfase"/>
</dbReference>
<comment type="caution">
    <text evidence="10">The sequence shown here is derived from an EMBL/GenBank/DDBJ whole genome shotgun (WGS) entry which is preliminary data.</text>
</comment>
<dbReference type="PANTHER" id="PTHR43584:SF3">
    <property type="entry name" value="BIFUNCTIONAL PROTEIN GLMU"/>
    <property type="match status" value="1"/>
</dbReference>
<proteinExistence type="inferred from homology"/>
<comment type="similarity">
    <text evidence="2">In the N-terminal section; belongs to the N-acetylglucosamine-1-phosphate uridyltransferase family.</text>
</comment>
<evidence type="ECO:0000256" key="7">
    <source>
        <dbReference type="ARBA" id="ARBA00048493"/>
    </source>
</evidence>
<dbReference type="AlphaFoldDB" id="A0A538TPV4"/>
<dbReference type="SUPFAM" id="SSF53448">
    <property type="entry name" value="Nucleotide-diphospho-sugar transferases"/>
    <property type="match status" value="1"/>
</dbReference>
<dbReference type="InterPro" id="IPR029044">
    <property type="entry name" value="Nucleotide-diphossugar_trans"/>
</dbReference>
<accession>A0A538TPV4</accession>
<evidence type="ECO:0000256" key="1">
    <source>
        <dbReference type="ARBA" id="ARBA00007707"/>
    </source>
</evidence>
<dbReference type="CDD" id="cd02540">
    <property type="entry name" value="GT2_GlmU_N_bac"/>
    <property type="match status" value="1"/>
</dbReference>
<comment type="catalytic activity">
    <reaction evidence="7">
        <text>N-acetyl-alpha-D-glucosamine 1-phosphate + UTP + H(+) = UDP-N-acetyl-alpha-D-glucosamine + diphosphate</text>
        <dbReference type="Rhea" id="RHEA:13509"/>
        <dbReference type="ChEBI" id="CHEBI:15378"/>
        <dbReference type="ChEBI" id="CHEBI:33019"/>
        <dbReference type="ChEBI" id="CHEBI:46398"/>
        <dbReference type="ChEBI" id="CHEBI:57705"/>
        <dbReference type="ChEBI" id="CHEBI:57776"/>
        <dbReference type="EC" id="2.7.7.23"/>
    </reaction>
</comment>
<comment type="function">
    <text evidence="8">Catalyzes the last two sequential reactions in the de novo biosynthetic pathway for UDP-N-acetylglucosamine (UDP-GlcNAc). The C-terminal domain catalyzes the transfer of acetyl group from acetyl coenzyme A to glucosamine-1-phosphate (GlcN-1-P) to produce N-acetylglucosamine-1-phosphate (GlcNAc-1-P), which is converted into UDP-GlcNAc by the transfer of uridine 5-monophosphate (from uridine 5-triphosphate), a reaction catalyzed by the N-terminal domain.</text>
</comment>
<dbReference type="GO" id="GO:0003977">
    <property type="term" value="F:UDP-N-acetylglucosamine diphosphorylase activity"/>
    <property type="evidence" value="ECO:0007669"/>
    <property type="project" value="UniProtKB-EC"/>
</dbReference>
<gene>
    <name evidence="10" type="ORF">E6K79_04560</name>
</gene>
<comment type="similarity">
    <text evidence="1">In the C-terminal section; belongs to the transferase hexapeptide repeat family.</text>
</comment>
<dbReference type="GO" id="GO:0019134">
    <property type="term" value="F:glucosamine-1-phosphate N-acetyltransferase activity"/>
    <property type="evidence" value="ECO:0007669"/>
    <property type="project" value="UniProtKB-EC"/>
</dbReference>
<dbReference type="EMBL" id="VBOZ01000012">
    <property type="protein sequence ID" value="TMQ65605.1"/>
    <property type="molecule type" value="Genomic_DNA"/>
</dbReference>
<sequence>MVAPFTGVILAAGLGKRMNSDLPKVLHPALGRPLVSHVLDQLAPLHPVRLIVVVGHREELVRSALNDRDLHFVTQSPQLGTGHAVQMAWEEVERGAEKGGETVLVLAGDMPLVRTMTLRRLLERHVADMSGATFLSGELDAPSGYGRVVRDRRGDFVKIVEEKDATAAERKIAEVNSGVYAFQRKALGEALGLLRADNTQKEYYLTDTLAILKGRGMRVGIVQASDPRELFGVNTPEQLSLVDETLRAWGES</sequence>
<feature type="domain" description="MobA-like NTP transferase" evidence="9">
    <location>
        <begin position="7"/>
        <end position="132"/>
    </location>
</feature>
<keyword evidence="3" id="KW-0808">Transferase</keyword>
<dbReference type="InterPro" id="IPR050065">
    <property type="entry name" value="GlmU-like"/>
</dbReference>
<evidence type="ECO:0000313" key="11">
    <source>
        <dbReference type="Proteomes" id="UP000317691"/>
    </source>
</evidence>
<reference evidence="10 11" key="1">
    <citation type="journal article" date="2019" name="Nat. Microbiol.">
        <title>Mediterranean grassland soil C-N compound turnover is dependent on rainfall and depth, and is mediated by genomically divergent microorganisms.</title>
        <authorList>
            <person name="Diamond S."/>
            <person name="Andeer P.F."/>
            <person name="Li Z."/>
            <person name="Crits-Christoph A."/>
            <person name="Burstein D."/>
            <person name="Anantharaman K."/>
            <person name="Lane K.R."/>
            <person name="Thomas B.C."/>
            <person name="Pan C."/>
            <person name="Northen T.R."/>
            <person name="Banfield J.F."/>
        </authorList>
    </citation>
    <scope>NUCLEOTIDE SEQUENCE [LARGE SCALE GENOMIC DNA]</scope>
    <source>
        <strain evidence="10">WS_9</strain>
    </source>
</reference>
<name>A0A538TPV4_UNCEI</name>
<evidence type="ECO:0000259" key="9">
    <source>
        <dbReference type="Pfam" id="PF12804"/>
    </source>
</evidence>
<evidence type="ECO:0000256" key="8">
    <source>
        <dbReference type="ARBA" id="ARBA00049628"/>
    </source>
</evidence>
<organism evidence="10 11">
    <name type="scientific">Eiseniibacteriota bacterium</name>
    <dbReference type="NCBI Taxonomy" id="2212470"/>
    <lineage>
        <taxon>Bacteria</taxon>
        <taxon>Candidatus Eiseniibacteriota</taxon>
    </lineage>
</organism>
<evidence type="ECO:0000256" key="6">
    <source>
        <dbReference type="ARBA" id="ARBA00048247"/>
    </source>
</evidence>
<evidence type="ECO:0000256" key="4">
    <source>
        <dbReference type="ARBA" id="ARBA00022695"/>
    </source>
</evidence>
<dbReference type="Gene3D" id="3.90.550.10">
    <property type="entry name" value="Spore Coat Polysaccharide Biosynthesis Protein SpsA, Chain A"/>
    <property type="match status" value="1"/>
</dbReference>
<evidence type="ECO:0000313" key="10">
    <source>
        <dbReference type="EMBL" id="TMQ65605.1"/>
    </source>
</evidence>